<protein>
    <submittedName>
        <fullName evidence="3">Uncharacterized protein LOC105364894</fullName>
    </submittedName>
</protein>
<feature type="compositionally biased region" description="Basic and acidic residues" evidence="1">
    <location>
        <begin position="240"/>
        <end position="283"/>
    </location>
</feature>
<feature type="compositionally biased region" description="Acidic residues" evidence="1">
    <location>
        <begin position="1"/>
        <end position="10"/>
    </location>
</feature>
<feature type="region of interest" description="Disordered" evidence="1">
    <location>
        <begin position="231"/>
        <end position="283"/>
    </location>
</feature>
<dbReference type="Proteomes" id="UP000695007">
    <property type="component" value="Unplaced"/>
</dbReference>
<gene>
    <name evidence="3" type="primary">LOC105364894</name>
</gene>
<reference evidence="3" key="1">
    <citation type="submission" date="2025-08" db="UniProtKB">
        <authorList>
            <consortium name="RefSeq"/>
        </authorList>
    </citation>
    <scope>IDENTIFICATION</scope>
</reference>
<organism evidence="2 3">
    <name type="scientific">Ceratosolen solmsi marchali</name>
    <dbReference type="NCBI Taxonomy" id="326594"/>
    <lineage>
        <taxon>Eukaryota</taxon>
        <taxon>Metazoa</taxon>
        <taxon>Ecdysozoa</taxon>
        <taxon>Arthropoda</taxon>
        <taxon>Hexapoda</taxon>
        <taxon>Insecta</taxon>
        <taxon>Pterygota</taxon>
        <taxon>Neoptera</taxon>
        <taxon>Endopterygota</taxon>
        <taxon>Hymenoptera</taxon>
        <taxon>Apocrita</taxon>
        <taxon>Proctotrupomorpha</taxon>
        <taxon>Chalcidoidea</taxon>
        <taxon>Agaonidae</taxon>
        <taxon>Agaoninae</taxon>
        <taxon>Ceratosolen</taxon>
    </lineage>
</organism>
<feature type="region of interest" description="Disordered" evidence="1">
    <location>
        <begin position="1"/>
        <end position="30"/>
    </location>
</feature>
<dbReference type="CTD" id="36054"/>
<evidence type="ECO:0000313" key="2">
    <source>
        <dbReference type="Proteomes" id="UP000695007"/>
    </source>
</evidence>
<feature type="compositionally biased region" description="Low complexity" evidence="1">
    <location>
        <begin position="141"/>
        <end position="156"/>
    </location>
</feature>
<proteinExistence type="predicted"/>
<evidence type="ECO:0000313" key="3">
    <source>
        <dbReference type="RefSeq" id="XP_011501228.1"/>
    </source>
</evidence>
<sequence>MTSVLPEEESNVTRLKQKSPLHGCGGRSTQDESRSFLNFSRENLSISNSDLERGFNRTSRPRYCSRQSLLSYVALLLAVGCVCLELWKLRRVLTVSRDVESLKRDIETLKHRFLEKDLLDELKAFEEQLYGEDLSEEDDSSSSSSTLSSSINNDYDSSYDETSLSPCTSMYHQAVTFAPRNPATSDISTTSPTTMTPCTSKDLEEMLGVLRRAEVERSKTFEQSVQTKEMLQNKGEDDEGGAHQQDRMIGEHHTTAEVEKSKRQAPGEDRTWRWDFRTKLSEP</sequence>
<dbReference type="RefSeq" id="XP_011501228.1">
    <property type="nucleotide sequence ID" value="XM_011502926.1"/>
</dbReference>
<keyword evidence="2" id="KW-1185">Reference proteome</keyword>
<dbReference type="KEGG" id="csol:105364894"/>
<name>A0AAJ6YNC1_9HYME</name>
<dbReference type="GeneID" id="105364894"/>
<feature type="region of interest" description="Disordered" evidence="1">
    <location>
        <begin position="132"/>
        <end position="163"/>
    </location>
</feature>
<accession>A0AAJ6YNC1</accession>
<dbReference type="AlphaFoldDB" id="A0AAJ6YNC1"/>
<evidence type="ECO:0000256" key="1">
    <source>
        <dbReference type="SAM" id="MobiDB-lite"/>
    </source>
</evidence>